<evidence type="ECO:0000259" key="3">
    <source>
        <dbReference type="Pfam" id="PF04783"/>
    </source>
</evidence>
<protein>
    <submittedName>
        <fullName evidence="4">Uncharacterized protein</fullName>
    </submittedName>
</protein>
<dbReference type="Proteomes" id="UP001497444">
    <property type="component" value="Chromosome 10"/>
</dbReference>
<evidence type="ECO:0000313" key="4">
    <source>
        <dbReference type="EMBL" id="CAK9256853.1"/>
    </source>
</evidence>
<reference evidence="4" key="1">
    <citation type="submission" date="2024-02" db="EMBL/GenBank/DDBJ databases">
        <authorList>
            <consortium name="ELIXIR-Norway"/>
            <consortium name="Elixir Norway"/>
        </authorList>
    </citation>
    <scope>NUCLEOTIDE SEQUENCE</scope>
</reference>
<dbReference type="InterPro" id="IPR006867">
    <property type="entry name" value="DUF632"/>
</dbReference>
<gene>
    <name evidence="4" type="ORF">CSSPJE1EN1_LOCUS2331</name>
</gene>
<dbReference type="EMBL" id="OZ020105">
    <property type="protein sequence ID" value="CAK9256853.1"/>
    <property type="molecule type" value="Genomic_DNA"/>
</dbReference>
<dbReference type="Pfam" id="PF04783">
    <property type="entry name" value="DUF630"/>
    <property type="match status" value="1"/>
</dbReference>
<feature type="compositionally biased region" description="Pro residues" evidence="1">
    <location>
        <begin position="88"/>
        <end position="98"/>
    </location>
</feature>
<feature type="compositionally biased region" description="Pro residues" evidence="1">
    <location>
        <begin position="106"/>
        <end position="127"/>
    </location>
</feature>
<dbReference type="PANTHER" id="PTHR21450">
    <property type="entry name" value="PROTEIN ALTERED PHOSPHATE STARVATION RESPONSE 1"/>
    <property type="match status" value="1"/>
</dbReference>
<keyword evidence="5" id="KW-1185">Reference proteome</keyword>
<feature type="region of interest" description="Disordered" evidence="1">
    <location>
        <begin position="77"/>
        <end position="315"/>
    </location>
</feature>
<name>A0ABP0VQZ0_9BRYO</name>
<dbReference type="PRINTS" id="PR01217">
    <property type="entry name" value="PRICHEXTENSN"/>
</dbReference>
<feature type="compositionally biased region" description="Pro residues" evidence="1">
    <location>
        <begin position="201"/>
        <end position="210"/>
    </location>
</feature>
<organism evidence="4 5">
    <name type="scientific">Sphagnum jensenii</name>
    <dbReference type="NCBI Taxonomy" id="128206"/>
    <lineage>
        <taxon>Eukaryota</taxon>
        <taxon>Viridiplantae</taxon>
        <taxon>Streptophyta</taxon>
        <taxon>Embryophyta</taxon>
        <taxon>Bryophyta</taxon>
        <taxon>Sphagnophytina</taxon>
        <taxon>Sphagnopsida</taxon>
        <taxon>Sphagnales</taxon>
        <taxon>Sphagnaceae</taxon>
        <taxon>Sphagnum</taxon>
    </lineage>
</organism>
<dbReference type="InterPro" id="IPR006868">
    <property type="entry name" value="DUF630"/>
</dbReference>
<feature type="domain" description="DUF632" evidence="2">
    <location>
        <begin position="387"/>
        <end position="728"/>
    </location>
</feature>
<evidence type="ECO:0000259" key="2">
    <source>
        <dbReference type="Pfam" id="PF04782"/>
    </source>
</evidence>
<dbReference type="Pfam" id="PF04782">
    <property type="entry name" value="DUF632"/>
    <property type="match status" value="1"/>
</dbReference>
<sequence length="875" mass="98378">MGCSNSKVENEEVVARCRARKRFLKQAVYRRHAFAASHAQYVVALKGAGSAFRQFAEGEVKDPALLTSAASFLPEIPTTPPRFDLAPLPLPPPPPPMSPTVTPILSPTPQPPSPPRLELPCSPPPPQKEASSPTPAPKKPKSNAAVPNGILKTKSKIRMSKANRVAESMTMEEDNYLSLPPPPPLIEPASFEDDWRYVAQAPPPPPPPPLSREGMPPLPSSARSSWQDLFLDPFRPTTPPSSFNYASEQQNQQQHDLQQPRRPRQFPNLNLTQLEEDIPELEDVDDEDDDIDGPPPKDSDDEEGQEQLKPQEASPIVKIQLQTNVQKQAEVLLPKTEVVKPISILKFDEEKTSTAIIPVAEEKLEKSMVESKKQLVVVPPEKSGHDLLEVLKEVDDSFLHAAESGEKVSRMLETKKVHYHSSFSDSFRGVGESARMLNVSFRRLPTKSGDRPPHQHRNGNHITFYSEESASIASFSSLSSSLSSSVWGDDGGSTGGHASTLDRLYAWEKKLYLEVKEAEALRIEFEKKCALYRNQDARGEDQLVIDRTRANIKMLQTRMAVAVHAVESAAAEVQRLRDDELYPQLLQLLEEMMNMWKELSNCHQSQMKAVEAMKRLDNSAASEPTTSSHRHSAAQLEAALHKWVESLSKLVNTQREYLKNLTGWLRLSLFHFVEPQRNGSQSPDRSQLHCENASPVYGLCQQWQTSMDQVPDRVAIEAIAGFASVVHEMLRLQCEELRIKKKVQFLARELEKREVSLHSASMRDFSFRPPLLHSPPLKNSGDNNGYEQNADFISRGGPEVNERRQRMETVRRRLEEELEAEQKAHIDTRAYTLNSLQTGLPCLFQAMVTFSNVEAEIYERLYTMGDSRNLARITK</sequence>
<feature type="domain" description="DUF630" evidence="3">
    <location>
        <begin position="1"/>
        <end position="59"/>
    </location>
</feature>
<dbReference type="PANTHER" id="PTHR21450:SF23">
    <property type="entry name" value="PROTEIN ALTERED PHOSPHATE STARVATION RESPONSE 1"/>
    <property type="match status" value="1"/>
</dbReference>
<proteinExistence type="predicted"/>
<evidence type="ECO:0000313" key="5">
    <source>
        <dbReference type="Proteomes" id="UP001497444"/>
    </source>
</evidence>
<accession>A0ABP0VQZ0</accession>
<evidence type="ECO:0000256" key="1">
    <source>
        <dbReference type="SAM" id="MobiDB-lite"/>
    </source>
</evidence>
<feature type="compositionally biased region" description="Acidic residues" evidence="1">
    <location>
        <begin position="274"/>
        <end position="292"/>
    </location>
</feature>